<dbReference type="OrthoDB" id="2121828at2759"/>
<sequence>KGAWNGAVVKKFHTDGYSAFVMRMEYGDWTEESRGSYNESLKVFPEAWTRVLLSLDHTVGLWNIRSENLGRWYIGQEPHLRITEENGKTEFAMPDNIVRYFGALSNLQREQKHKSAMSIAKLFLTLVTEFFTFT</sequence>
<dbReference type="GO" id="GO:0016491">
    <property type="term" value="F:oxidoreductase activity"/>
    <property type="evidence" value="ECO:0007669"/>
    <property type="project" value="InterPro"/>
</dbReference>
<dbReference type="STRING" id="63057.A0A2P5BWG5"/>
<feature type="domain" description="Plastocyanin-like" evidence="2">
    <location>
        <begin position="11"/>
        <end position="86"/>
    </location>
</feature>
<protein>
    <recommendedName>
        <fullName evidence="2">Plastocyanin-like domain-containing protein</fullName>
    </recommendedName>
</protein>
<evidence type="ECO:0000259" key="2">
    <source>
        <dbReference type="Pfam" id="PF07731"/>
    </source>
</evidence>
<dbReference type="Pfam" id="PF07731">
    <property type="entry name" value="Cu-oxidase_2"/>
    <property type="match status" value="1"/>
</dbReference>
<reference evidence="4" key="1">
    <citation type="submission" date="2016-06" db="EMBL/GenBank/DDBJ databases">
        <title>Parallel loss of symbiosis genes in relatives of nitrogen-fixing non-legume Parasponia.</title>
        <authorList>
            <person name="Van Velzen R."/>
            <person name="Holmer R."/>
            <person name="Bu F."/>
            <person name="Rutten L."/>
            <person name="Van Zeijl A."/>
            <person name="Liu W."/>
            <person name="Santuari L."/>
            <person name="Cao Q."/>
            <person name="Sharma T."/>
            <person name="Shen D."/>
            <person name="Roswanjaya Y."/>
            <person name="Wardhani T."/>
            <person name="Kalhor M.S."/>
            <person name="Jansen J."/>
            <person name="Van den Hoogen J."/>
            <person name="Gungor B."/>
            <person name="Hartog M."/>
            <person name="Hontelez J."/>
            <person name="Verver J."/>
            <person name="Yang W.-C."/>
            <person name="Schijlen E."/>
            <person name="Repin R."/>
            <person name="Schilthuizen M."/>
            <person name="Schranz E."/>
            <person name="Heidstra R."/>
            <person name="Miyata K."/>
            <person name="Fedorova E."/>
            <person name="Kohlen W."/>
            <person name="Bisseling T."/>
            <person name="Smit S."/>
            <person name="Geurts R."/>
        </authorList>
    </citation>
    <scope>NUCLEOTIDE SEQUENCE [LARGE SCALE GENOMIC DNA]</scope>
    <source>
        <strain evidence="4">cv. RG33-2</strain>
    </source>
</reference>
<dbReference type="InterPro" id="IPR011706">
    <property type="entry name" value="Cu-oxidase_C"/>
</dbReference>
<comment type="similarity">
    <text evidence="1">Belongs to the multicopper oxidase family.</text>
</comment>
<accession>A0A2P5BWG5</accession>
<gene>
    <name evidence="3" type="ORF">TorRG33x02_306130</name>
</gene>
<feature type="non-terminal residue" evidence="3">
    <location>
        <position position="1"/>
    </location>
</feature>
<comment type="caution">
    <text evidence="3">The sequence shown here is derived from an EMBL/GenBank/DDBJ whole genome shotgun (WGS) entry which is preliminary data.</text>
</comment>
<dbReference type="InParanoid" id="A0A2P5BWG5"/>
<evidence type="ECO:0000313" key="4">
    <source>
        <dbReference type="Proteomes" id="UP000237000"/>
    </source>
</evidence>
<proteinExistence type="inferred from homology"/>
<dbReference type="SUPFAM" id="SSF49503">
    <property type="entry name" value="Cupredoxins"/>
    <property type="match status" value="1"/>
</dbReference>
<evidence type="ECO:0000313" key="3">
    <source>
        <dbReference type="EMBL" id="PON53133.1"/>
    </source>
</evidence>
<organism evidence="3 4">
    <name type="scientific">Trema orientale</name>
    <name type="common">Charcoal tree</name>
    <name type="synonym">Celtis orientalis</name>
    <dbReference type="NCBI Taxonomy" id="63057"/>
    <lineage>
        <taxon>Eukaryota</taxon>
        <taxon>Viridiplantae</taxon>
        <taxon>Streptophyta</taxon>
        <taxon>Embryophyta</taxon>
        <taxon>Tracheophyta</taxon>
        <taxon>Spermatophyta</taxon>
        <taxon>Magnoliopsida</taxon>
        <taxon>eudicotyledons</taxon>
        <taxon>Gunneridae</taxon>
        <taxon>Pentapetalae</taxon>
        <taxon>rosids</taxon>
        <taxon>fabids</taxon>
        <taxon>Rosales</taxon>
        <taxon>Cannabaceae</taxon>
        <taxon>Trema</taxon>
    </lineage>
</organism>
<keyword evidence="4" id="KW-1185">Reference proteome</keyword>
<evidence type="ECO:0000256" key="1">
    <source>
        <dbReference type="ARBA" id="ARBA00010609"/>
    </source>
</evidence>
<dbReference type="Proteomes" id="UP000237000">
    <property type="component" value="Unassembled WGS sequence"/>
</dbReference>
<dbReference type="AlphaFoldDB" id="A0A2P5BWG5"/>
<dbReference type="EMBL" id="JXTC01000449">
    <property type="protein sequence ID" value="PON53133.1"/>
    <property type="molecule type" value="Genomic_DNA"/>
</dbReference>
<dbReference type="InterPro" id="IPR008972">
    <property type="entry name" value="Cupredoxin"/>
</dbReference>
<dbReference type="GO" id="GO:0005507">
    <property type="term" value="F:copper ion binding"/>
    <property type="evidence" value="ECO:0007669"/>
    <property type="project" value="InterPro"/>
</dbReference>
<name>A0A2P5BWG5_TREOI</name>